<evidence type="ECO:0000313" key="6">
    <source>
        <dbReference type="Ensembl" id="ENSECRP00000023260.1"/>
    </source>
</evidence>
<evidence type="ECO:0000256" key="4">
    <source>
        <dbReference type="SAM" id="SignalP"/>
    </source>
</evidence>
<reference evidence="6" key="1">
    <citation type="submission" date="2025-08" db="UniProtKB">
        <authorList>
            <consortium name="Ensembl"/>
        </authorList>
    </citation>
    <scope>IDENTIFICATION</scope>
</reference>
<dbReference type="GO" id="GO:0009897">
    <property type="term" value="C:external side of plasma membrane"/>
    <property type="evidence" value="ECO:0007669"/>
    <property type="project" value="TreeGrafter"/>
</dbReference>
<dbReference type="Pfam" id="PF07686">
    <property type="entry name" value="V-set"/>
    <property type="match status" value="1"/>
</dbReference>
<dbReference type="Proteomes" id="UP000694620">
    <property type="component" value="Unassembled WGS sequence"/>
</dbReference>
<evidence type="ECO:0000256" key="3">
    <source>
        <dbReference type="ARBA" id="ARBA00023319"/>
    </source>
</evidence>
<dbReference type="AlphaFoldDB" id="A0A8C4SVF9"/>
<dbReference type="Ensembl" id="ENSECRT00000023763.1">
    <property type="protein sequence ID" value="ENSECRP00000023260.1"/>
    <property type="gene ID" value="ENSECRG00000015707.1"/>
</dbReference>
<dbReference type="InterPro" id="IPR003599">
    <property type="entry name" value="Ig_sub"/>
</dbReference>
<dbReference type="GO" id="GO:0050852">
    <property type="term" value="P:T cell receptor signaling pathway"/>
    <property type="evidence" value="ECO:0007669"/>
    <property type="project" value="TreeGrafter"/>
</dbReference>
<dbReference type="InterPro" id="IPR036179">
    <property type="entry name" value="Ig-like_dom_sf"/>
</dbReference>
<proteinExistence type="predicted"/>
<dbReference type="SMART" id="SM00409">
    <property type="entry name" value="IG"/>
    <property type="match status" value="1"/>
</dbReference>
<keyword evidence="2" id="KW-0472">Membrane</keyword>
<dbReference type="Gene3D" id="2.60.40.10">
    <property type="entry name" value="Immunoglobulins"/>
    <property type="match status" value="2"/>
</dbReference>
<dbReference type="Pfam" id="PF22705">
    <property type="entry name" value="C2-set_3"/>
    <property type="match status" value="1"/>
</dbReference>
<dbReference type="InterPro" id="IPR053896">
    <property type="entry name" value="BTN3A2-like_Ig-C"/>
</dbReference>
<protein>
    <recommendedName>
        <fullName evidence="5">Ig-like domain-containing protein</fullName>
    </recommendedName>
</protein>
<name>A0A8C4SVF9_ERPCA</name>
<feature type="chain" id="PRO_5046764177" description="Ig-like domain-containing protein" evidence="4">
    <location>
        <begin position="21"/>
        <end position="267"/>
    </location>
</feature>
<dbReference type="InterPro" id="IPR013106">
    <property type="entry name" value="Ig_V-set"/>
</dbReference>
<reference evidence="6" key="2">
    <citation type="submission" date="2025-09" db="UniProtKB">
        <authorList>
            <consortium name="Ensembl"/>
        </authorList>
    </citation>
    <scope>IDENTIFICATION</scope>
</reference>
<evidence type="ECO:0000256" key="2">
    <source>
        <dbReference type="ARBA" id="ARBA00023136"/>
    </source>
</evidence>
<evidence type="ECO:0000259" key="5">
    <source>
        <dbReference type="PROSITE" id="PS50835"/>
    </source>
</evidence>
<keyword evidence="4" id="KW-0732">Signal</keyword>
<keyword evidence="7" id="KW-1185">Reference proteome</keyword>
<accession>A0A8C4SVF9</accession>
<feature type="signal peptide" evidence="4">
    <location>
        <begin position="1"/>
        <end position="20"/>
    </location>
</feature>
<feature type="domain" description="Ig-like" evidence="5">
    <location>
        <begin position="145"/>
        <end position="231"/>
    </location>
</feature>
<dbReference type="GeneTree" id="ENSGT01120000271914"/>
<dbReference type="GO" id="GO:0001817">
    <property type="term" value="P:regulation of cytokine production"/>
    <property type="evidence" value="ECO:0007669"/>
    <property type="project" value="TreeGrafter"/>
</dbReference>
<keyword evidence="3" id="KW-0393">Immunoglobulin domain</keyword>
<evidence type="ECO:0000313" key="7">
    <source>
        <dbReference type="Proteomes" id="UP000694620"/>
    </source>
</evidence>
<evidence type="ECO:0000256" key="1">
    <source>
        <dbReference type="ARBA" id="ARBA00004370"/>
    </source>
</evidence>
<dbReference type="InterPro" id="IPR007110">
    <property type="entry name" value="Ig-like_dom"/>
</dbReference>
<dbReference type="PROSITE" id="PS50835">
    <property type="entry name" value="IG_LIKE"/>
    <property type="match status" value="2"/>
</dbReference>
<sequence>MKSAAAFFFLFFSFKLRTRCYDDARFDIIGPSTDIFALLGEDVTLLASLSPPLSAQGFEVRWFRNDFYSPVLLYHNLQIRPESQLQAYKGRTSLFPEELVSGNVSLRLQDVRVSDGGLYTCLVASRLWQDEARIALNVEVVGTRPSISISTAEDQQTRLECSSEMWSSRPEVTWRDMNGLDMTSASKLTFQRGDERLLRVRSVILIKWELNVFSCLMRSNTTRPAYQSKLGVYGEFSETEVQISNKLKLTFKYFAHCTLTFFNILLL</sequence>
<organism evidence="6 7">
    <name type="scientific">Erpetoichthys calabaricus</name>
    <name type="common">Rope fish</name>
    <name type="synonym">Calamoichthys calabaricus</name>
    <dbReference type="NCBI Taxonomy" id="27687"/>
    <lineage>
        <taxon>Eukaryota</taxon>
        <taxon>Metazoa</taxon>
        <taxon>Chordata</taxon>
        <taxon>Craniata</taxon>
        <taxon>Vertebrata</taxon>
        <taxon>Euteleostomi</taxon>
        <taxon>Actinopterygii</taxon>
        <taxon>Polypteriformes</taxon>
        <taxon>Polypteridae</taxon>
        <taxon>Erpetoichthys</taxon>
    </lineage>
</organism>
<feature type="domain" description="Ig-like" evidence="5">
    <location>
        <begin position="40"/>
        <end position="135"/>
    </location>
</feature>
<dbReference type="GO" id="GO:0005102">
    <property type="term" value="F:signaling receptor binding"/>
    <property type="evidence" value="ECO:0007669"/>
    <property type="project" value="TreeGrafter"/>
</dbReference>
<dbReference type="PANTHER" id="PTHR24100">
    <property type="entry name" value="BUTYROPHILIN"/>
    <property type="match status" value="1"/>
</dbReference>
<comment type="subcellular location">
    <subcellularLocation>
        <location evidence="1">Membrane</location>
    </subcellularLocation>
</comment>
<dbReference type="InterPro" id="IPR013783">
    <property type="entry name" value="Ig-like_fold"/>
</dbReference>
<dbReference type="SUPFAM" id="SSF48726">
    <property type="entry name" value="Immunoglobulin"/>
    <property type="match status" value="1"/>
</dbReference>
<dbReference type="PANTHER" id="PTHR24100:SF130">
    <property type="entry name" value="BUTYROPHILIN-LIKE PROTEIN 9"/>
    <property type="match status" value="1"/>
</dbReference>
<dbReference type="InterPro" id="IPR050504">
    <property type="entry name" value="IgSF_BTN/MOG"/>
</dbReference>